<dbReference type="InterPro" id="IPR032675">
    <property type="entry name" value="LRR_dom_sf"/>
</dbReference>
<accession>L8GUN0</accession>
<dbReference type="PANTHER" id="PTHR13318">
    <property type="entry name" value="PARTNER OF PAIRED, ISOFORM B-RELATED"/>
    <property type="match status" value="1"/>
</dbReference>
<evidence type="ECO:0000313" key="4">
    <source>
        <dbReference type="Proteomes" id="UP000011083"/>
    </source>
</evidence>
<dbReference type="PANTHER" id="PTHR13318:SF190">
    <property type="entry name" value="PARTNER OF PAIRED, ISOFORM B"/>
    <property type="match status" value="1"/>
</dbReference>
<dbReference type="GeneID" id="14917401"/>
<sequence length="945" mass="105286">MDVRKRRNKKKWTGTQRLAPAPEVKRSVGSVAASWTTLFDAAVVALVPQATSAATCQMVATQVGEMGGDLSARVVGAMRRWRLVQDQQSLELVARLTAFFDPPSVGRHHLPLNEWGHLPHEALRATASLWSNISSIDVSPPKHAPAEAHVAVDDEWLEELAESPAAQNHLQELNLSGCPHITLQGLRHLKAFPHLRKLRLKRPENAPEPGEDDTDLYQVLVASCPMLEFLVLDAELPPFTFADRLSKAPFSAVSDTEEGGETGSVVLPHLRRLRVPEIPMRTLEVLWQSGRLASFHELGFKLPRIHLPTTTSYADMLTACPSLRNAVLTADHAVEINEKFQATGSVPGFLAECVNLDLNGISLSLLQHCPRLEKLSLFEGDWTFADFGTGFPRLAHLRRLTLSSLDITNDNPDDQPDPPAAEATAPSPARSMWRAVFSAVPKLEYLKVTDCECGTAELVDSLRLLTNLKSLTLTDLPGLSTAITLEAIASVPSLTELVLELTPDPTGTAPGQTVRLCHGRLEHIRLSARLYTNQSTSLQLECPRLRTCELSFDRLDVATVTDSLRARSPLLRRLALGKLLEWPVGVTSRWLCELVADFPLLQSLSVTSRQLPVSARDPRADPSLPLTHLSLRVSLSDDGAMRQLLQACPYLRCLDLAVTFPQASLGSALPALPSVTALRLDEVMFPRGARLDLAAITPNAEQVSLTSVHVDRLVAVRCHALRNLEMRNCLRMNQVEIADAPRLEKVRFDGPPGQQPQWRLRRCPLVSLVLGNARGASHGPGGWDDYYEFLDDPDDDFDDYYDDYDDYHDDDLDDFPYDEDPDYYSEDEYPDDLEEQDLIDAEIDAQQEEQDLLDAEIDAQQEEQDFLDAQMAARLDEEQDLIDAEIDAQQEEQDFLDAQMAARLDEEQDLFDAEIDAQQEEQDLLDAQIADRLYDDDHYHDSDQD</sequence>
<evidence type="ECO:0000256" key="1">
    <source>
        <dbReference type="SAM" id="Coils"/>
    </source>
</evidence>
<feature type="region of interest" description="Disordered" evidence="2">
    <location>
        <begin position="408"/>
        <end position="427"/>
    </location>
</feature>
<dbReference type="RefSeq" id="XP_004338713.1">
    <property type="nucleotide sequence ID" value="XM_004338665.1"/>
</dbReference>
<protein>
    <recommendedName>
        <fullName evidence="5">Leucine rich repeat domain containing protein</fullName>
    </recommendedName>
</protein>
<name>L8GUN0_ACACF</name>
<gene>
    <name evidence="3" type="ORF">ACA1_089980</name>
</gene>
<dbReference type="Proteomes" id="UP000011083">
    <property type="component" value="Unassembled WGS sequence"/>
</dbReference>
<dbReference type="Gene3D" id="3.80.10.10">
    <property type="entry name" value="Ribonuclease Inhibitor"/>
    <property type="match status" value="2"/>
</dbReference>
<reference evidence="3 4" key="1">
    <citation type="journal article" date="2013" name="Genome Biol.">
        <title>Genome of Acanthamoeba castellanii highlights extensive lateral gene transfer and early evolution of tyrosine kinase signaling.</title>
        <authorList>
            <person name="Clarke M."/>
            <person name="Lohan A.J."/>
            <person name="Liu B."/>
            <person name="Lagkouvardos I."/>
            <person name="Roy S."/>
            <person name="Zafar N."/>
            <person name="Bertelli C."/>
            <person name="Schilde C."/>
            <person name="Kianianmomeni A."/>
            <person name="Burglin T.R."/>
            <person name="Frech C."/>
            <person name="Turcotte B."/>
            <person name="Kopec K.O."/>
            <person name="Synnott J.M."/>
            <person name="Choo C."/>
            <person name="Paponov I."/>
            <person name="Finkler A."/>
            <person name="Soon Heng Tan C."/>
            <person name="Hutchins A.P."/>
            <person name="Weinmeier T."/>
            <person name="Rattei T."/>
            <person name="Chu J.S."/>
            <person name="Gimenez G."/>
            <person name="Irimia M."/>
            <person name="Rigden D.J."/>
            <person name="Fitzpatrick D.A."/>
            <person name="Lorenzo-Morales J."/>
            <person name="Bateman A."/>
            <person name="Chiu C.H."/>
            <person name="Tang P."/>
            <person name="Hegemann P."/>
            <person name="Fromm H."/>
            <person name="Raoult D."/>
            <person name="Greub G."/>
            <person name="Miranda-Saavedra D."/>
            <person name="Chen N."/>
            <person name="Nash P."/>
            <person name="Ginger M.L."/>
            <person name="Horn M."/>
            <person name="Schaap P."/>
            <person name="Caler L."/>
            <person name="Loftus B."/>
        </authorList>
    </citation>
    <scope>NUCLEOTIDE SEQUENCE [LARGE SCALE GENOMIC DNA]</scope>
    <source>
        <strain evidence="3 4">Neff</strain>
    </source>
</reference>
<dbReference type="GO" id="GO:0019005">
    <property type="term" value="C:SCF ubiquitin ligase complex"/>
    <property type="evidence" value="ECO:0007669"/>
    <property type="project" value="TreeGrafter"/>
</dbReference>
<feature type="region of interest" description="Disordered" evidence="2">
    <location>
        <begin position="798"/>
        <end position="828"/>
    </location>
</feature>
<dbReference type="GO" id="GO:0031146">
    <property type="term" value="P:SCF-dependent proteasomal ubiquitin-dependent protein catabolic process"/>
    <property type="evidence" value="ECO:0007669"/>
    <property type="project" value="TreeGrafter"/>
</dbReference>
<keyword evidence="4" id="KW-1185">Reference proteome</keyword>
<dbReference type="KEGG" id="acan:ACA1_089980"/>
<dbReference type="VEuPathDB" id="AmoebaDB:ACA1_089980"/>
<feature type="coiled-coil region" evidence="1">
    <location>
        <begin position="838"/>
        <end position="921"/>
    </location>
</feature>
<dbReference type="SUPFAM" id="SSF52047">
    <property type="entry name" value="RNI-like"/>
    <property type="match status" value="2"/>
</dbReference>
<proteinExistence type="predicted"/>
<dbReference type="AlphaFoldDB" id="L8GUN0"/>
<evidence type="ECO:0000313" key="3">
    <source>
        <dbReference type="EMBL" id="ELR16700.1"/>
    </source>
</evidence>
<dbReference type="EMBL" id="KB007985">
    <property type="protein sequence ID" value="ELR16700.1"/>
    <property type="molecule type" value="Genomic_DNA"/>
</dbReference>
<evidence type="ECO:0000256" key="2">
    <source>
        <dbReference type="SAM" id="MobiDB-lite"/>
    </source>
</evidence>
<keyword evidence="1" id="KW-0175">Coiled coil</keyword>
<evidence type="ECO:0008006" key="5">
    <source>
        <dbReference type="Google" id="ProtNLM"/>
    </source>
</evidence>
<organism evidence="3 4">
    <name type="scientific">Acanthamoeba castellanii (strain ATCC 30010 / Neff)</name>
    <dbReference type="NCBI Taxonomy" id="1257118"/>
    <lineage>
        <taxon>Eukaryota</taxon>
        <taxon>Amoebozoa</taxon>
        <taxon>Discosea</taxon>
        <taxon>Longamoebia</taxon>
        <taxon>Centramoebida</taxon>
        <taxon>Acanthamoebidae</taxon>
        <taxon>Acanthamoeba</taxon>
    </lineage>
</organism>